<sequence length="73" mass="8198">MKIEIATTKIEGVSLGLLISKKRDINGDVEAEQVAFASSKLEYLRMKPPFYAANTRVLYNICTNYCFAGTFSR</sequence>
<gene>
    <name evidence="1" type="ORF">WH47_02471</name>
</gene>
<evidence type="ECO:0000313" key="1">
    <source>
        <dbReference type="EMBL" id="KOC63022.1"/>
    </source>
</evidence>
<dbReference type="Proteomes" id="UP000053825">
    <property type="component" value="Unassembled WGS sequence"/>
</dbReference>
<proteinExistence type="predicted"/>
<dbReference type="AlphaFoldDB" id="A0A0L7QWN4"/>
<accession>A0A0L7QWN4</accession>
<reference evidence="1 2" key="1">
    <citation type="submission" date="2015-07" db="EMBL/GenBank/DDBJ databases">
        <title>The genome of Habropoda laboriosa.</title>
        <authorList>
            <person name="Pan H."/>
            <person name="Kapheim K."/>
        </authorList>
    </citation>
    <scope>NUCLEOTIDE SEQUENCE [LARGE SCALE GENOMIC DNA]</scope>
    <source>
        <strain evidence="1">0110345459</strain>
    </source>
</reference>
<dbReference type="EMBL" id="KQ414710">
    <property type="protein sequence ID" value="KOC63022.1"/>
    <property type="molecule type" value="Genomic_DNA"/>
</dbReference>
<keyword evidence="2" id="KW-1185">Reference proteome</keyword>
<organism evidence="1 2">
    <name type="scientific">Habropoda laboriosa</name>
    <dbReference type="NCBI Taxonomy" id="597456"/>
    <lineage>
        <taxon>Eukaryota</taxon>
        <taxon>Metazoa</taxon>
        <taxon>Ecdysozoa</taxon>
        <taxon>Arthropoda</taxon>
        <taxon>Hexapoda</taxon>
        <taxon>Insecta</taxon>
        <taxon>Pterygota</taxon>
        <taxon>Neoptera</taxon>
        <taxon>Endopterygota</taxon>
        <taxon>Hymenoptera</taxon>
        <taxon>Apocrita</taxon>
        <taxon>Aculeata</taxon>
        <taxon>Apoidea</taxon>
        <taxon>Anthophila</taxon>
        <taxon>Apidae</taxon>
        <taxon>Habropoda</taxon>
    </lineage>
</organism>
<protein>
    <submittedName>
        <fullName evidence="1">Uncharacterized protein</fullName>
    </submittedName>
</protein>
<name>A0A0L7QWN4_9HYME</name>
<evidence type="ECO:0000313" key="2">
    <source>
        <dbReference type="Proteomes" id="UP000053825"/>
    </source>
</evidence>